<keyword evidence="4" id="KW-0408">Iron</keyword>
<keyword evidence="3" id="KW-0479">Metal-binding</keyword>
<dbReference type="CDD" id="cd00207">
    <property type="entry name" value="fer2"/>
    <property type="match status" value="1"/>
</dbReference>
<evidence type="ECO:0000256" key="4">
    <source>
        <dbReference type="ARBA" id="ARBA00023004"/>
    </source>
</evidence>
<dbReference type="AlphaFoldDB" id="A0A1L6MWQ7"/>
<dbReference type="GO" id="GO:0009055">
    <property type="term" value="F:electron transfer activity"/>
    <property type="evidence" value="ECO:0007669"/>
    <property type="project" value="TreeGrafter"/>
</dbReference>
<reference evidence="8 9" key="1">
    <citation type="submission" date="2016-08" db="EMBL/GenBank/DDBJ databases">
        <title>Identification and validation of antigenic proteins from Pajaroellobacter abortibovis using de-novo genome sequence assembly and reverse vaccinology.</title>
        <authorList>
            <person name="Welly B.T."/>
            <person name="Miller M.R."/>
            <person name="Stott J.L."/>
            <person name="Blanchard M.T."/>
            <person name="Islas-Trejo A.D."/>
            <person name="O'Rourke S.M."/>
            <person name="Young A.E."/>
            <person name="Medrano J.F."/>
            <person name="Van Eenennaam A.L."/>
        </authorList>
    </citation>
    <scope>NUCLEOTIDE SEQUENCE [LARGE SCALE GENOMIC DNA]</scope>
    <source>
        <strain evidence="8 9">BTF92-0548A/99-0131</strain>
    </source>
</reference>
<dbReference type="PANTHER" id="PTHR23426">
    <property type="entry name" value="FERREDOXIN/ADRENODOXIN"/>
    <property type="match status" value="1"/>
</dbReference>
<dbReference type="PANTHER" id="PTHR23426:SF65">
    <property type="entry name" value="FERREDOXIN-2, MITOCHONDRIAL"/>
    <property type="match status" value="1"/>
</dbReference>
<evidence type="ECO:0000256" key="5">
    <source>
        <dbReference type="ARBA" id="ARBA00023014"/>
    </source>
</evidence>
<gene>
    <name evidence="8" type="ORF">BCY86_03520</name>
</gene>
<dbReference type="Pfam" id="PF00111">
    <property type="entry name" value="Fer2"/>
    <property type="match status" value="1"/>
</dbReference>
<dbReference type="GO" id="GO:0046872">
    <property type="term" value="F:metal ion binding"/>
    <property type="evidence" value="ECO:0007669"/>
    <property type="project" value="UniProtKB-KW"/>
</dbReference>
<accession>A0A1L6MWQ7</accession>
<evidence type="ECO:0000256" key="2">
    <source>
        <dbReference type="ARBA" id="ARBA00022714"/>
    </source>
</evidence>
<dbReference type="InterPro" id="IPR001041">
    <property type="entry name" value="2Fe-2S_ferredoxin-type"/>
</dbReference>
<dbReference type="Proteomes" id="UP000185544">
    <property type="component" value="Chromosome"/>
</dbReference>
<dbReference type="GO" id="GO:0051537">
    <property type="term" value="F:2 iron, 2 sulfur cluster binding"/>
    <property type="evidence" value="ECO:0007669"/>
    <property type="project" value="UniProtKB-KW"/>
</dbReference>
<organism evidence="8 9">
    <name type="scientific">Pajaroellobacter abortibovis</name>
    <dbReference type="NCBI Taxonomy" id="1882918"/>
    <lineage>
        <taxon>Bacteria</taxon>
        <taxon>Pseudomonadati</taxon>
        <taxon>Myxococcota</taxon>
        <taxon>Polyangia</taxon>
        <taxon>Polyangiales</taxon>
        <taxon>Polyangiaceae</taxon>
    </lineage>
</organism>
<dbReference type="EMBL" id="CP016908">
    <property type="protein sequence ID" value="APR99847.1"/>
    <property type="molecule type" value="Genomic_DNA"/>
</dbReference>
<proteinExistence type="inferred from homology"/>
<evidence type="ECO:0000256" key="1">
    <source>
        <dbReference type="ARBA" id="ARBA00010914"/>
    </source>
</evidence>
<dbReference type="InterPro" id="IPR012675">
    <property type="entry name" value="Beta-grasp_dom_sf"/>
</dbReference>
<dbReference type="PROSITE" id="PS51085">
    <property type="entry name" value="2FE2S_FER_2"/>
    <property type="match status" value="1"/>
</dbReference>
<name>A0A1L6MWQ7_9BACT</name>
<dbReference type="STRING" id="1882918.BCY86_03520"/>
<sequence length="121" mass="13257">MVRVCFKGYGETQVALGTTILEAAQQIGAPEGCACGGVCACSTCHVYISKGSGLLSDMEDEESEILDKAFDIRPSSRLGCQARVEKEGIIEVEISRESLDTYLHEHPQEREKWGKGKFSQQ</sequence>
<evidence type="ECO:0000313" key="8">
    <source>
        <dbReference type="EMBL" id="APR99847.1"/>
    </source>
</evidence>
<dbReference type="KEGG" id="pabo:BCY86_03520"/>
<dbReference type="Gene3D" id="3.10.20.30">
    <property type="match status" value="1"/>
</dbReference>
<dbReference type="SUPFAM" id="SSF54292">
    <property type="entry name" value="2Fe-2S ferredoxin-like"/>
    <property type="match status" value="1"/>
</dbReference>
<dbReference type="PRINTS" id="PR00355">
    <property type="entry name" value="ADRENODOXIN"/>
</dbReference>
<keyword evidence="2" id="KW-0001">2Fe-2S</keyword>
<evidence type="ECO:0000256" key="6">
    <source>
        <dbReference type="ARBA" id="ARBA00034078"/>
    </source>
</evidence>
<evidence type="ECO:0000313" key="9">
    <source>
        <dbReference type="Proteomes" id="UP000185544"/>
    </source>
</evidence>
<dbReference type="OrthoDB" id="9793027at2"/>
<evidence type="ECO:0000259" key="7">
    <source>
        <dbReference type="PROSITE" id="PS51085"/>
    </source>
</evidence>
<keyword evidence="9" id="KW-1185">Reference proteome</keyword>
<comment type="cofactor">
    <cofactor evidence="6">
        <name>[2Fe-2S] cluster</name>
        <dbReference type="ChEBI" id="CHEBI:190135"/>
    </cofactor>
</comment>
<dbReference type="RefSeq" id="WP_075276497.1">
    <property type="nucleotide sequence ID" value="NZ_CP016908.1"/>
</dbReference>
<dbReference type="InterPro" id="IPR001055">
    <property type="entry name" value="Adrenodoxin-like"/>
</dbReference>
<dbReference type="InterPro" id="IPR036010">
    <property type="entry name" value="2Fe-2S_ferredoxin-like_sf"/>
</dbReference>
<feature type="domain" description="2Fe-2S ferredoxin-type" evidence="7">
    <location>
        <begin position="1"/>
        <end position="98"/>
    </location>
</feature>
<protein>
    <submittedName>
        <fullName evidence="8">2Fe-2S ferredoxin</fullName>
    </submittedName>
</protein>
<comment type="similarity">
    <text evidence="1">Belongs to the adrenodoxin/putidaredoxin family.</text>
</comment>
<dbReference type="GO" id="GO:0140647">
    <property type="term" value="P:P450-containing electron transport chain"/>
    <property type="evidence" value="ECO:0007669"/>
    <property type="project" value="InterPro"/>
</dbReference>
<evidence type="ECO:0000256" key="3">
    <source>
        <dbReference type="ARBA" id="ARBA00022723"/>
    </source>
</evidence>
<keyword evidence="5" id="KW-0411">Iron-sulfur</keyword>